<dbReference type="PANTHER" id="PTHR33096">
    <property type="entry name" value="CXC2 DOMAIN-CONTAINING PROTEIN"/>
    <property type="match status" value="1"/>
</dbReference>
<feature type="transmembrane region" description="Helical" evidence="2">
    <location>
        <begin position="456"/>
        <end position="475"/>
    </location>
</feature>
<comment type="caution">
    <text evidence="4">The sequence shown here is derived from an EMBL/GenBank/DDBJ whole genome shotgun (WGS) entry which is preliminary data.</text>
</comment>
<keyword evidence="2" id="KW-0812">Transmembrane</keyword>
<feature type="compositionally biased region" description="Low complexity" evidence="1">
    <location>
        <begin position="98"/>
        <end position="111"/>
    </location>
</feature>
<dbReference type="Pfam" id="PF18803">
    <property type="entry name" value="CxC2"/>
    <property type="match status" value="1"/>
</dbReference>
<evidence type="ECO:0000256" key="1">
    <source>
        <dbReference type="SAM" id="MobiDB-lite"/>
    </source>
</evidence>
<organism evidence="4 5">
    <name type="scientific">Cerrena zonata</name>
    <dbReference type="NCBI Taxonomy" id="2478898"/>
    <lineage>
        <taxon>Eukaryota</taxon>
        <taxon>Fungi</taxon>
        <taxon>Dikarya</taxon>
        <taxon>Basidiomycota</taxon>
        <taxon>Agaricomycotina</taxon>
        <taxon>Agaricomycetes</taxon>
        <taxon>Polyporales</taxon>
        <taxon>Cerrenaceae</taxon>
        <taxon>Cerrena</taxon>
    </lineage>
</organism>
<keyword evidence="2" id="KW-0472">Membrane</keyword>
<reference evidence="4 5" key="1">
    <citation type="submission" date="2022-09" db="EMBL/GenBank/DDBJ databases">
        <authorList>
            <person name="Palmer J.M."/>
        </authorList>
    </citation>
    <scope>NUCLEOTIDE SEQUENCE [LARGE SCALE GENOMIC DNA]</scope>
    <source>
        <strain evidence="4 5">DSM 7382</strain>
    </source>
</reference>
<feature type="compositionally biased region" description="Polar residues" evidence="1">
    <location>
        <begin position="46"/>
        <end position="56"/>
    </location>
</feature>
<accession>A0AAW0FKH0</accession>
<dbReference type="Pfam" id="PF18758">
    <property type="entry name" value="KDZ"/>
    <property type="match status" value="1"/>
</dbReference>
<evidence type="ECO:0000256" key="2">
    <source>
        <dbReference type="SAM" id="Phobius"/>
    </source>
</evidence>
<evidence type="ECO:0000313" key="5">
    <source>
        <dbReference type="Proteomes" id="UP001385951"/>
    </source>
</evidence>
<dbReference type="InterPro" id="IPR040521">
    <property type="entry name" value="KDZ"/>
</dbReference>
<gene>
    <name evidence="4" type="ORF">QCA50_017000</name>
</gene>
<keyword evidence="2" id="KW-1133">Transmembrane helix</keyword>
<evidence type="ECO:0000313" key="4">
    <source>
        <dbReference type="EMBL" id="KAK7680054.1"/>
    </source>
</evidence>
<feature type="region of interest" description="Disordered" evidence="1">
    <location>
        <begin position="84"/>
        <end position="149"/>
    </location>
</feature>
<dbReference type="EMBL" id="JASBNA010000053">
    <property type="protein sequence ID" value="KAK7680054.1"/>
    <property type="molecule type" value="Genomic_DNA"/>
</dbReference>
<evidence type="ECO:0000259" key="3">
    <source>
        <dbReference type="Pfam" id="PF18803"/>
    </source>
</evidence>
<feature type="region of interest" description="Disordered" evidence="1">
    <location>
        <begin position="1"/>
        <end position="60"/>
    </location>
</feature>
<dbReference type="PANTHER" id="PTHR33096:SF1">
    <property type="entry name" value="CXC1-LIKE CYSTEINE CLUSTER ASSOCIATED WITH KDZ TRANSPOSASES DOMAIN-CONTAINING PROTEIN"/>
    <property type="match status" value="1"/>
</dbReference>
<feature type="compositionally biased region" description="Low complexity" evidence="1">
    <location>
        <begin position="17"/>
        <end position="34"/>
    </location>
</feature>
<dbReference type="AlphaFoldDB" id="A0AAW0FKH0"/>
<dbReference type="Proteomes" id="UP001385951">
    <property type="component" value="Unassembled WGS sequence"/>
</dbReference>
<feature type="compositionally biased region" description="Basic and acidic residues" evidence="1">
    <location>
        <begin position="126"/>
        <end position="146"/>
    </location>
</feature>
<name>A0AAW0FKH0_9APHY</name>
<feature type="compositionally biased region" description="Polar residues" evidence="1">
    <location>
        <begin position="112"/>
        <end position="124"/>
    </location>
</feature>
<protein>
    <recommendedName>
        <fullName evidence="3">CxC2-like cysteine cluster KDZ transposase-associated domain-containing protein</fullName>
    </recommendedName>
</protein>
<keyword evidence="5" id="KW-1185">Reference proteome</keyword>
<dbReference type="InterPro" id="IPR041457">
    <property type="entry name" value="CxC2_KDZ-assoc"/>
</dbReference>
<proteinExistence type="predicted"/>
<feature type="domain" description="CxC2-like cysteine cluster KDZ transposase-associated" evidence="3">
    <location>
        <begin position="193"/>
        <end position="275"/>
    </location>
</feature>
<sequence>MPCPWMLQTGEGLSSTPPQSIPSSRASSAPTSPILAPMRTLPTEAPESSSTTNLRPAQQRVIDMLDDEETDLFGHFDLSNFAADPEFDFGTPPPPSSPLGASPSSSRASSPQTAQSHTTSQSAAFSHEEAQIPHSHPDGGHARFDDTDASYDSASSVDAMLYEADSDDEDFEFETGGIESSSMKFPKGLDANGNQWMTIVDITGVHHLPVHSCTCEDAPSIRTQLIRLALYPVTYDRPETVFTFRVLEDFDLENLETKASAQRYYAKLKRLTSNAFPQSVPDRYHEFMRVMREWRNLQQRMRAGTHYTRSAGSEAEIAPGGLALFCPACPQPGVNLPEGWQREDDQWRFMRTLLADGNFKQEHLKMKYPEDDVPLSDGHGYMVGKKDFDNYIDKAPAPPTQAATCHEYDAIKSQNSARAHLDATGIGAIACGRHGCFYPHAVVNFRKGEGHRYIDYAFINAINYIPFILMILLLYDIMCQYWTNFLTRTNAVKDLIKLNDNLNIKRGIGLFHVHGHMKECYARYTPTFIPGAGMLDGEIIKTLWHILNYTASSARAMSWFHRQEYLDCHIGDSNWKKLTRMGMSLLQIKCGRTQTM</sequence>